<protein>
    <submittedName>
        <fullName evidence="2">Uncharacterized protein</fullName>
    </submittedName>
</protein>
<evidence type="ECO:0000313" key="2">
    <source>
        <dbReference type="EMBL" id="AEO58581.1"/>
    </source>
</evidence>
<accession>G2QGG7</accession>
<dbReference type="HOGENOM" id="CLU_1687930_0_0_1"/>
<name>G2QGG7_THET4</name>
<dbReference type="eggNOG" id="ENOG502T4J5">
    <property type="taxonomic scope" value="Eukaryota"/>
</dbReference>
<organism evidence="2 3">
    <name type="scientific">Thermothelomyces thermophilus (strain ATCC 42464 / BCRC 31852 / DSM 1799)</name>
    <name type="common">Sporotrichum thermophile</name>
    <dbReference type="NCBI Taxonomy" id="573729"/>
    <lineage>
        <taxon>Eukaryota</taxon>
        <taxon>Fungi</taxon>
        <taxon>Dikarya</taxon>
        <taxon>Ascomycota</taxon>
        <taxon>Pezizomycotina</taxon>
        <taxon>Sordariomycetes</taxon>
        <taxon>Sordariomycetidae</taxon>
        <taxon>Sordariales</taxon>
        <taxon>Chaetomiaceae</taxon>
        <taxon>Thermothelomyces</taxon>
    </lineage>
</organism>
<proteinExistence type="predicted"/>
<dbReference type="AlphaFoldDB" id="G2QGG7"/>
<keyword evidence="1" id="KW-0732">Signal</keyword>
<feature type="signal peptide" evidence="1">
    <location>
        <begin position="1"/>
        <end position="17"/>
    </location>
</feature>
<sequence length="156" mass="16781">MKFFSSVALFLASLATANPVSHNGPGPYHISEFYASKIHDSGTCIYDFDVTAPGLDGAVHCHASVDAGFSGATWLAYVYEGAGNCNNSAVTWTFFQPASPVGSDAQFNVTVNGVKRRRIIPGSDISVNLNNETNPFDNDVYYSGPREFDITESVNN</sequence>
<dbReference type="VEuPathDB" id="FungiDB:MYCTH_2306027"/>
<dbReference type="InParanoid" id="G2QGG7"/>
<gene>
    <name evidence="2" type="ORF">MYCTH_2306027</name>
</gene>
<reference evidence="2 3" key="1">
    <citation type="journal article" date="2011" name="Nat. Biotechnol.">
        <title>Comparative genomic analysis of the thermophilic biomass-degrading fungi Myceliophthora thermophila and Thielavia terrestris.</title>
        <authorList>
            <person name="Berka R.M."/>
            <person name="Grigoriev I.V."/>
            <person name="Otillar R."/>
            <person name="Salamov A."/>
            <person name="Grimwood J."/>
            <person name="Reid I."/>
            <person name="Ishmael N."/>
            <person name="John T."/>
            <person name="Darmond C."/>
            <person name="Moisan M.-C."/>
            <person name="Henrissat B."/>
            <person name="Coutinho P.M."/>
            <person name="Lombard V."/>
            <person name="Natvig D.O."/>
            <person name="Lindquist E."/>
            <person name="Schmutz J."/>
            <person name="Lucas S."/>
            <person name="Harris P."/>
            <person name="Powlowski J."/>
            <person name="Bellemare A."/>
            <person name="Taylor D."/>
            <person name="Butler G."/>
            <person name="de Vries R.P."/>
            <person name="Allijn I.E."/>
            <person name="van den Brink J."/>
            <person name="Ushinsky S."/>
            <person name="Storms R."/>
            <person name="Powell A.J."/>
            <person name="Paulsen I.T."/>
            <person name="Elbourne L.D.H."/>
            <person name="Baker S.E."/>
            <person name="Magnuson J."/>
            <person name="LaBoissiere S."/>
            <person name="Clutterbuck A.J."/>
            <person name="Martinez D."/>
            <person name="Wogulis M."/>
            <person name="de Leon A.L."/>
            <person name="Rey M.W."/>
            <person name="Tsang A."/>
        </authorList>
    </citation>
    <scope>NUCLEOTIDE SEQUENCE [LARGE SCALE GENOMIC DNA]</scope>
    <source>
        <strain evidence="3">ATCC 42464 / BCRC 31852 / DSM 1799</strain>
    </source>
</reference>
<dbReference type="EMBL" id="CP003005">
    <property type="protein sequence ID" value="AEO58581.1"/>
    <property type="molecule type" value="Genomic_DNA"/>
</dbReference>
<dbReference type="RefSeq" id="XP_003663826.1">
    <property type="nucleotide sequence ID" value="XM_003663778.1"/>
</dbReference>
<evidence type="ECO:0000313" key="3">
    <source>
        <dbReference type="Proteomes" id="UP000007322"/>
    </source>
</evidence>
<keyword evidence="3" id="KW-1185">Reference proteome</keyword>
<dbReference type="GeneID" id="11510176"/>
<evidence type="ECO:0000256" key="1">
    <source>
        <dbReference type="SAM" id="SignalP"/>
    </source>
</evidence>
<dbReference type="OMA" id="AGNCNND"/>
<feature type="chain" id="PRO_5003435590" evidence="1">
    <location>
        <begin position="18"/>
        <end position="156"/>
    </location>
</feature>
<dbReference type="Proteomes" id="UP000007322">
    <property type="component" value="Chromosome 4"/>
</dbReference>
<dbReference type="KEGG" id="mtm:MYCTH_2306027"/>
<dbReference type="OrthoDB" id="5241862at2759"/>